<gene>
    <name evidence="1" type="ORF">LHGZ1_1292</name>
</gene>
<name>A0A248LIW9_9NEIS</name>
<dbReference type="OrthoDB" id="8563563at2"/>
<evidence type="ECO:0000313" key="2">
    <source>
        <dbReference type="Proteomes" id="UP000197424"/>
    </source>
</evidence>
<dbReference type="Proteomes" id="UP000197424">
    <property type="component" value="Chromosome"/>
</dbReference>
<dbReference type="EMBL" id="CP022115">
    <property type="protein sequence ID" value="ASJ24123.1"/>
    <property type="molecule type" value="Genomic_DNA"/>
</dbReference>
<accession>A0A248LIW9</accession>
<dbReference type="AlphaFoldDB" id="A0A248LIW9"/>
<evidence type="ECO:0000313" key="1">
    <source>
        <dbReference type="EMBL" id="ASJ24123.1"/>
    </source>
</evidence>
<reference evidence="2" key="1">
    <citation type="submission" date="2017-06" db="EMBL/GenBank/DDBJ databases">
        <title>Whole genome sequence of Laribacter hongkongensis LHGZ1.</title>
        <authorList>
            <person name="Chen D."/>
            <person name="Wu H."/>
            <person name="Chen J."/>
        </authorList>
    </citation>
    <scope>NUCLEOTIDE SEQUENCE [LARGE SCALE GENOMIC DNA]</scope>
    <source>
        <strain evidence="2">LHGZ1</strain>
    </source>
</reference>
<dbReference type="RefSeq" id="WP_088860527.1">
    <property type="nucleotide sequence ID" value="NZ_CP022115.1"/>
</dbReference>
<sequence>MRNRKRLPGSLDEAIEMNFEAAEHSRRPMKVLADLMGVDLKTLYRWRAESSMPLNRIRQWETFCRATHVSEYLCMAPGNRVVIDIPSGKKAGVPELADTQTNAAQAMALLSRFYTGNGSLDETVAAVNLTLSEFAYHRENVRKTGQPELDLFQGDER</sequence>
<proteinExistence type="predicted"/>
<protein>
    <submittedName>
        <fullName evidence="1">Uncharacterized protein</fullName>
    </submittedName>
</protein>
<organism evidence="1 2">
    <name type="scientific">Laribacter hongkongensis</name>
    <dbReference type="NCBI Taxonomy" id="168471"/>
    <lineage>
        <taxon>Bacteria</taxon>
        <taxon>Pseudomonadati</taxon>
        <taxon>Pseudomonadota</taxon>
        <taxon>Betaproteobacteria</taxon>
        <taxon>Neisseriales</taxon>
        <taxon>Aquaspirillaceae</taxon>
        <taxon>Laribacter</taxon>
    </lineage>
</organism>